<evidence type="ECO:0000313" key="3">
    <source>
        <dbReference type="EMBL" id="TWH90533.1"/>
    </source>
</evidence>
<dbReference type="Pfam" id="PF13579">
    <property type="entry name" value="Glyco_trans_4_4"/>
    <property type="match status" value="1"/>
</dbReference>
<protein>
    <submittedName>
        <fullName evidence="3">Glycosyltransferase involved in cell wall biosynthesis</fullName>
    </submittedName>
</protein>
<evidence type="ECO:0000259" key="2">
    <source>
        <dbReference type="Pfam" id="PF13579"/>
    </source>
</evidence>
<dbReference type="Proteomes" id="UP000316624">
    <property type="component" value="Unassembled WGS sequence"/>
</dbReference>
<evidence type="ECO:0000259" key="1">
    <source>
        <dbReference type="Pfam" id="PF00534"/>
    </source>
</evidence>
<dbReference type="Gene3D" id="3.40.50.2000">
    <property type="entry name" value="Glycogen Phosphorylase B"/>
    <property type="match status" value="2"/>
</dbReference>
<dbReference type="SUPFAM" id="SSF53756">
    <property type="entry name" value="UDP-Glycosyltransferase/glycogen phosphorylase"/>
    <property type="match status" value="1"/>
</dbReference>
<dbReference type="CDD" id="cd03794">
    <property type="entry name" value="GT4_WbuB-like"/>
    <property type="match status" value="1"/>
</dbReference>
<feature type="domain" description="Glycosyl transferase family 1" evidence="1">
    <location>
        <begin position="239"/>
        <end position="401"/>
    </location>
</feature>
<dbReference type="Pfam" id="PF00534">
    <property type="entry name" value="Glycos_transf_1"/>
    <property type="match status" value="1"/>
</dbReference>
<proteinExistence type="predicted"/>
<name>A0A562K5L6_SPHWJ</name>
<feature type="domain" description="Glycosyltransferase subfamily 4-like N-terminal" evidence="2">
    <location>
        <begin position="45"/>
        <end position="221"/>
    </location>
</feature>
<dbReference type="PANTHER" id="PTHR45947:SF3">
    <property type="entry name" value="SULFOQUINOVOSYL TRANSFERASE SQD2"/>
    <property type="match status" value="1"/>
</dbReference>
<dbReference type="GO" id="GO:0016758">
    <property type="term" value="F:hexosyltransferase activity"/>
    <property type="evidence" value="ECO:0007669"/>
    <property type="project" value="TreeGrafter"/>
</dbReference>
<sequence>MPRRYGVNMIEQRDCDQAHVTTRPLRLLYISQWFEPEPILKGASFVKGLESRGYHVQSITGFPHYPHGKVYPGYRLTFHKHDMAGGVPVERVLLYPNHSRSSILRIVNYFSFAFSAGVFGALRSRQFDVAYVYPPIPAALATAAVCALRRRPYVMDIQDLWPDSVVSSGMPGVRWMERAIHMLCRIAYRRAAMIVAQSQGIADRLIERGVPRDKIHVIYNWAHEDVPAPQIDQARYGFEGRFNIVYAGNLGIVQGLDTLIEATKIAARSVPNIRLTLIGNGVEADRLRDLIAHDGSDYVQLLPAVPRETIGDVLASADVLTLHLVRDPLFAITVPHKTQTYLSAGKPVLAAVEGEAARIVVESGAGLAAQPENSASIADAMVAFATMTPAEREAMGQRARDTYGSNFSFAAALEKTDAVLRTAMIPVGE</sequence>
<evidence type="ECO:0000313" key="4">
    <source>
        <dbReference type="Proteomes" id="UP000316624"/>
    </source>
</evidence>
<keyword evidence="3" id="KW-0808">Transferase</keyword>
<gene>
    <name evidence="3" type="ORF">IQ35_03357</name>
</gene>
<accession>A0A562K5L6</accession>
<dbReference type="InterPro" id="IPR001296">
    <property type="entry name" value="Glyco_trans_1"/>
</dbReference>
<dbReference type="InterPro" id="IPR050194">
    <property type="entry name" value="Glycosyltransferase_grp1"/>
</dbReference>
<keyword evidence="4" id="KW-1185">Reference proteome</keyword>
<comment type="caution">
    <text evidence="3">The sequence shown here is derived from an EMBL/GenBank/DDBJ whole genome shotgun (WGS) entry which is preliminary data.</text>
</comment>
<organism evidence="3 4">
    <name type="scientific">Sphingobium wenxiniae (strain DSM 21828 / CGMCC 1.7748 / JZ-1)</name>
    <dbReference type="NCBI Taxonomy" id="595605"/>
    <lineage>
        <taxon>Bacteria</taxon>
        <taxon>Pseudomonadati</taxon>
        <taxon>Pseudomonadota</taxon>
        <taxon>Alphaproteobacteria</taxon>
        <taxon>Sphingomonadales</taxon>
        <taxon>Sphingomonadaceae</taxon>
        <taxon>Sphingobium</taxon>
    </lineage>
</organism>
<dbReference type="PANTHER" id="PTHR45947">
    <property type="entry name" value="SULFOQUINOVOSYL TRANSFERASE SQD2"/>
    <property type="match status" value="1"/>
</dbReference>
<reference evidence="3 4" key="1">
    <citation type="journal article" date="2015" name="Stand. Genomic Sci.">
        <title>Genomic Encyclopedia of Bacterial and Archaeal Type Strains, Phase III: the genomes of soil and plant-associated and newly described type strains.</title>
        <authorList>
            <person name="Whitman W.B."/>
            <person name="Woyke T."/>
            <person name="Klenk H.P."/>
            <person name="Zhou Y."/>
            <person name="Lilburn T.G."/>
            <person name="Beck B.J."/>
            <person name="De Vos P."/>
            <person name="Vandamme P."/>
            <person name="Eisen J.A."/>
            <person name="Garrity G."/>
            <person name="Hugenholtz P."/>
            <person name="Kyrpides N.C."/>
        </authorList>
    </citation>
    <scope>NUCLEOTIDE SEQUENCE [LARGE SCALE GENOMIC DNA]</scope>
    <source>
        <strain evidence="3 4">CGMCC 1.7748</strain>
    </source>
</reference>
<dbReference type="InterPro" id="IPR028098">
    <property type="entry name" value="Glyco_trans_4-like_N"/>
</dbReference>
<dbReference type="AlphaFoldDB" id="A0A562K5L6"/>
<dbReference type="EMBL" id="VLKK01000018">
    <property type="protein sequence ID" value="TWH90533.1"/>
    <property type="molecule type" value="Genomic_DNA"/>
</dbReference>